<name>A0A022KTK1_9MICO</name>
<comment type="caution">
    <text evidence="2">The sequence shown here is derived from an EMBL/GenBank/DDBJ whole genome shotgun (WGS) entry which is preliminary data.</text>
</comment>
<accession>A0A022KTK1</accession>
<gene>
    <name evidence="2" type="ORF">D641_0114335</name>
</gene>
<dbReference type="HOGENOM" id="CLU_177796_0_0_11"/>
<sequence length="89" mass="9672">MNALKGMNVEEVRGMARQLREAAEEITRIEQELTSGLDGVDWTGPDADRFRGQWSGEMVPALQQVMNSVNDLGETADSNAAEQESTSGS</sequence>
<evidence type="ECO:0000313" key="2">
    <source>
        <dbReference type="EMBL" id="EYT47843.1"/>
    </source>
</evidence>
<dbReference type="Gene3D" id="1.10.287.1060">
    <property type="entry name" value="ESAT-6-like"/>
    <property type="match status" value="1"/>
</dbReference>
<dbReference type="STRING" id="1249481.D641_0114335"/>
<feature type="region of interest" description="Disordered" evidence="1">
    <location>
        <begin position="70"/>
        <end position="89"/>
    </location>
</feature>
<evidence type="ECO:0000313" key="3">
    <source>
        <dbReference type="Proteomes" id="UP000019754"/>
    </source>
</evidence>
<dbReference type="EMBL" id="AORC01000022">
    <property type="protein sequence ID" value="EYT47843.1"/>
    <property type="molecule type" value="Genomic_DNA"/>
</dbReference>
<evidence type="ECO:0008006" key="4">
    <source>
        <dbReference type="Google" id="ProtNLM"/>
    </source>
</evidence>
<organism evidence="2 3">
    <name type="scientific">Brachybacterium muris UCD-AY4</name>
    <dbReference type="NCBI Taxonomy" id="1249481"/>
    <lineage>
        <taxon>Bacteria</taxon>
        <taxon>Bacillati</taxon>
        <taxon>Actinomycetota</taxon>
        <taxon>Actinomycetes</taxon>
        <taxon>Micrococcales</taxon>
        <taxon>Dermabacteraceae</taxon>
        <taxon>Brachybacterium</taxon>
    </lineage>
</organism>
<dbReference type="Proteomes" id="UP000019754">
    <property type="component" value="Unassembled WGS sequence"/>
</dbReference>
<keyword evidence="3" id="KW-1185">Reference proteome</keyword>
<dbReference type="AlphaFoldDB" id="A0A022KTK1"/>
<evidence type="ECO:0000256" key="1">
    <source>
        <dbReference type="SAM" id="MobiDB-lite"/>
    </source>
</evidence>
<proteinExistence type="predicted"/>
<reference evidence="2 3" key="1">
    <citation type="journal article" date="2013" name="Genome Announc.">
        <title>Draft genome sequence of an Actinobacterium, Brachybacterium muris strain UCD-AY4.</title>
        <authorList>
            <person name="Lo J.R."/>
            <person name="Lang J.M."/>
            <person name="Darling A.E."/>
            <person name="Eisen J.A."/>
            <person name="Coil D.A."/>
        </authorList>
    </citation>
    <scope>NUCLEOTIDE SEQUENCE [LARGE SCALE GENOMIC DNA]</scope>
    <source>
        <strain evidence="2 3">UCD-AY4</strain>
    </source>
</reference>
<dbReference type="OrthoDB" id="5244663at2"/>
<dbReference type="InterPro" id="IPR036689">
    <property type="entry name" value="ESAT-6-like_sf"/>
</dbReference>
<dbReference type="SUPFAM" id="SSF140453">
    <property type="entry name" value="EsxAB dimer-like"/>
    <property type="match status" value="1"/>
</dbReference>
<protein>
    <recommendedName>
        <fullName evidence="4">WXG100 family type VII secretion target</fullName>
    </recommendedName>
</protein>